<gene>
    <name evidence="8" type="ORF">PROFUN_07746</name>
</gene>
<feature type="domain" description="Tyrosine-protein phosphatase" evidence="6">
    <location>
        <begin position="12"/>
        <end position="270"/>
    </location>
</feature>
<dbReference type="AlphaFoldDB" id="A0A2P6N1G4"/>
<dbReference type="STRING" id="1890364.A0A2P6N1G4"/>
<dbReference type="InParanoid" id="A0A2P6N1G4"/>
<dbReference type="InterPro" id="IPR016130">
    <property type="entry name" value="Tyr_Pase_AS"/>
</dbReference>
<dbReference type="SUPFAM" id="SSF52799">
    <property type="entry name" value="(Phosphotyrosine protein) phosphatases II"/>
    <property type="match status" value="1"/>
</dbReference>
<dbReference type="PRINTS" id="PR00700">
    <property type="entry name" value="PRTYPHPHTASE"/>
</dbReference>
<protein>
    <recommendedName>
        <fullName evidence="1">protein-tyrosine-phosphatase</fullName>
        <ecNumber evidence="1">3.1.3.48</ecNumber>
    </recommendedName>
</protein>
<dbReference type="Pfam" id="PF00102">
    <property type="entry name" value="Y_phosphatase"/>
    <property type="match status" value="1"/>
</dbReference>
<evidence type="ECO:0000259" key="6">
    <source>
        <dbReference type="PROSITE" id="PS50055"/>
    </source>
</evidence>
<comment type="catalytic activity">
    <reaction evidence="4">
        <text>O-phospho-L-tyrosyl-[protein] + H2O = L-tyrosyl-[protein] + phosphate</text>
        <dbReference type="Rhea" id="RHEA:10684"/>
        <dbReference type="Rhea" id="RHEA-COMP:10136"/>
        <dbReference type="Rhea" id="RHEA-COMP:20101"/>
        <dbReference type="ChEBI" id="CHEBI:15377"/>
        <dbReference type="ChEBI" id="CHEBI:43474"/>
        <dbReference type="ChEBI" id="CHEBI:46858"/>
        <dbReference type="ChEBI" id="CHEBI:61978"/>
        <dbReference type="EC" id="3.1.3.48"/>
    </reaction>
</comment>
<dbReference type="PROSITE" id="PS50055">
    <property type="entry name" value="TYR_PHOSPHATASE_PTP"/>
    <property type="match status" value="1"/>
</dbReference>
<evidence type="ECO:0000313" key="9">
    <source>
        <dbReference type="Proteomes" id="UP000241769"/>
    </source>
</evidence>
<dbReference type="InterPro" id="IPR000242">
    <property type="entry name" value="PTP_cat"/>
</dbReference>
<dbReference type="PROSITE" id="PS50056">
    <property type="entry name" value="TYR_PHOSPHATASE_2"/>
    <property type="match status" value="1"/>
</dbReference>
<evidence type="ECO:0000256" key="3">
    <source>
        <dbReference type="ARBA" id="ARBA00022912"/>
    </source>
</evidence>
<dbReference type="Proteomes" id="UP000241769">
    <property type="component" value="Unassembled WGS sequence"/>
</dbReference>
<feature type="compositionally biased region" description="Low complexity" evidence="5">
    <location>
        <begin position="272"/>
        <end position="288"/>
    </location>
</feature>
<evidence type="ECO:0000256" key="4">
    <source>
        <dbReference type="ARBA" id="ARBA00051722"/>
    </source>
</evidence>
<dbReference type="PROSITE" id="PS00383">
    <property type="entry name" value="TYR_PHOSPHATASE_1"/>
    <property type="match status" value="1"/>
</dbReference>
<evidence type="ECO:0000256" key="1">
    <source>
        <dbReference type="ARBA" id="ARBA00013064"/>
    </source>
</evidence>
<proteinExistence type="predicted"/>
<dbReference type="EC" id="3.1.3.48" evidence="1"/>
<dbReference type="GO" id="GO:0004725">
    <property type="term" value="F:protein tyrosine phosphatase activity"/>
    <property type="evidence" value="ECO:0007669"/>
    <property type="project" value="UniProtKB-EC"/>
</dbReference>
<dbReference type="OrthoDB" id="6417559at2759"/>
<keyword evidence="2" id="KW-0378">Hydrolase</keyword>
<sequence length="348" mass="39820">MSGTKKADYSAACREFEEVQATTCASYGQCSIGSETRHAHKNRYWDIIPRNDTRVLLEADDEDEDYINASYIDGEEKKREYIACQAPLDSTIYDFWSMVWQQMCPLIVMLTALKEGKTIKCTQYWPDDGTCAAYGPIKVHHRKTFNLNPFTLRTFTLQKYGEEDRELVQIQMDTWPDHGVPTCTKVIRELLWLMQRIRQRSQLPGPALIHCSAGVGRTGSLIACDIISQRLRQRKSVDVKRTVEGLRKQRPKMVMTADQYYLIHRLASELFPSPSQPSASCSSESTTPMTMEAQTSHTGELREPRAPSEVTVRPTDTRKTTQYLNGRFEEYATGVLYMHTKRMAKSSC</sequence>
<keyword evidence="9" id="KW-1185">Reference proteome</keyword>
<dbReference type="EMBL" id="MDYQ01000254">
    <property type="protein sequence ID" value="PRP77804.1"/>
    <property type="molecule type" value="Genomic_DNA"/>
</dbReference>
<dbReference type="InterPro" id="IPR000387">
    <property type="entry name" value="Tyr_Pase_dom"/>
</dbReference>
<dbReference type="SMART" id="SM00194">
    <property type="entry name" value="PTPc"/>
    <property type="match status" value="1"/>
</dbReference>
<reference evidence="8 9" key="1">
    <citation type="journal article" date="2018" name="Genome Biol. Evol.">
        <title>Multiple Roots of Fruiting Body Formation in Amoebozoa.</title>
        <authorList>
            <person name="Hillmann F."/>
            <person name="Forbes G."/>
            <person name="Novohradska S."/>
            <person name="Ferling I."/>
            <person name="Riege K."/>
            <person name="Groth M."/>
            <person name="Westermann M."/>
            <person name="Marz M."/>
            <person name="Spaller T."/>
            <person name="Winckler T."/>
            <person name="Schaap P."/>
            <person name="Glockner G."/>
        </authorList>
    </citation>
    <scope>NUCLEOTIDE SEQUENCE [LARGE SCALE GENOMIC DNA]</scope>
    <source>
        <strain evidence="8 9">Jena</strain>
    </source>
</reference>
<evidence type="ECO:0000313" key="8">
    <source>
        <dbReference type="EMBL" id="PRP77804.1"/>
    </source>
</evidence>
<name>A0A2P6N1G4_9EUKA</name>
<evidence type="ECO:0000256" key="5">
    <source>
        <dbReference type="SAM" id="MobiDB-lite"/>
    </source>
</evidence>
<dbReference type="CDD" id="cd00047">
    <property type="entry name" value="PTPc"/>
    <property type="match status" value="1"/>
</dbReference>
<feature type="domain" description="Tyrosine specific protein phosphatases" evidence="7">
    <location>
        <begin position="188"/>
        <end position="261"/>
    </location>
</feature>
<dbReference type="Gene3D" id="3.90.190.10">
    <property type="entry name" value="Protein tyrosine phosphatase superfamily"/>
    <property type="match status" value="1"/>
</dbReference>
<keyword evidence="8" id="KW-0675">Receptor</keyword>
<dbReference type="InterPro" id="IPR029021">
    <property type="entry name" value="Prot-tyrosine_phosphatase-like"/>
</dbReference>
<evidence type="ECO:0000256" key="2">
    <source>
        <dbReference type="ARBA" id="ARBA00022801"/>
    </source>
</evidence>
<comment type="caution">
    <text evidence="8">The sequence shown here is derived from an EMBL/GenBank/DDBJ whole genome shotgun (WGS) entry which is preliminary data.</text>
</comment>
<organism evidence="8 9">
    <name type="scientific">Planoprotostelium fungivorum</name>
    <dbReference type="NCBI Taxonomy" id="1890364"/>
    <lineage>
        <taxon>Eukaryota</taxon>
        <taxon>Amoebozoa</taxon>
        <taxon>Evosea</taxon>
        <taxon>Variosea</taxon>
        <taxon>Cavosteliida</taxon>
        <taxon>Cavosteliaceae</taxon>
        <taxon>Planoprotostelium</taxon>
    </lineage>
</organism>
<dbReference type="InterPro" id="IPR050348">
    <property type="entry name" value="Protein-Tyr_Phosphatase"/>
</dbReference>
<keyword evidence="3" id="KW-0904">Protein phosphatase</keyword>
<dbReference type="SMART" id="SM00404">
    <property type="entry name" value="PTPc_motif"/>
    <property type="match status" value="1"/>
</dbReference>
<dbReference type="PANTHER" id="PTHR19134:SF449">
    <property type="entry name" value="TYROSINE-PROTEIN PHOSPHATASE 1"/>
    <property type="match status" value="1"/>
</dbReference>
<accession>A0A2P6N1G4</accession>
<dbReference type="FunFam" id="3.90.190.10:FF:000102">
    <property type="entry name" value="Receptor-type tyrosine-protein phosphatase"/>
    <property type="match status" value="1"/>
</dbReference>
<evidence type="ECO:0000259" key="7">
    <source>
        <dbReference type="PROSITE" id="PS50056"/>
    </source>
</evidence>
<feature type="region of interest" description="Disordered" evidence="5">
    <location>
        <begin position="272"/>
        <end position="320"/>
    </location>
</feature>
<dbReference type="InterPro" id="IPR003595">
    <property type="entry name" value="Tyr_Pase_cat"/>
</dbReference>
<dbReference type="PANTHER" id="PTHR19134">
    <property type="entry name" value="RECEPTOR-TYPE TYROSINE-PROTEIN PHOSPHATASE"/>
    <property type="match status" value="1"/>
</dbReference>